<proteinExistence type="predicted"/>
<organism evidence="1 2">
    <name type="scientific">Phtheirospermum japonicum</name>
    <dbReference type="NCBI Taxonomy" id="374723"/>
    <lineage>
        <taxon>Eukaryota</taxon>
        <taxon>Viridiplantae</taxon>
        <taxon>Streptophyta</taxon>
        <taxon>Embryophyta</taxon>
        <taxon>Tracheophyta</taxon>
        <taxon>Spermatophyta</taxon>
        <taxon>Magnoliopsida</taxon>
        <taxon>eudicotyledons</taxon>
        <taxon>Gunneridae</taxon>
        <taxon>Pentapetalae</taxon>
        <taxon>asterids</taxon>
        <taxon>lamiids</taxon>
        <taxon>Lamiales</taxon>
        <taxon>Orobanchaceae</taxon>
        <taxon>Orobanchaceae incertae sedis</taxon>
        <taxon>Phtheirospermum</taxon>
    </lineage>
</organism>
<dbReference type="PANTHER" id="PTHR31348">
    <property type="entry name" value="EID1-LIKE F-BOX PROTEIN 2-RELATED"/>
    <property type="match status" value="1"/>
</dbReference>
<evidence type="ECO:0000313" key="1">
    <source>
        <dbReference type="EMBL" id="GFQ08189.1"/>
    </source>
</evidence>
<reference evidence="1" key="1">
    <citation type="submission" date="2020-07" db="EMBL/GenBank/DDBJ databases">
        <title>Ethylene signaling mediates host invasion by parasitic plants.</title>
        <authorList>
            <person name="Yoshida S."/>
        </authorList>
    </citation>
    <scope>NUCLEOTIDE SEQUENCE</scope>
    <source>
        <strain evidence="1">Okayama</strain>
    </source>
</reference>
<dbReference type="SUPFAM" id="SSF81383">
    <property type="entry name" value="F-box domain"/>
    <property type="match status" value="1"/>
</dbReference>
<protein>
    <submittedName>
        <fullName evidence="1">Eid1-like F-box protein 3</fullName>
    </submittedName>
</protein>
<dbReference type="InterPro" id="IPR040267">
    <property type="entry name" value="EID1-like"/>
</dbReference>
<name>A0A830DES2_9LAMI</name>
<sequence length="176" mass="19371">MRESESPSSSQIPRLNEPAGSGICNERVLILVFERLKWDIHALCRTASVSCRLRALAKRLLWRELCLYRAPRMASSLTTEGSSSNRIIGGWQALAKLMFFCGGSRPTIFRLGRPSPGHFVKSARFSKTSGRSFLTRRCRGDELYVSDPCEHPNPAGSGRAAGDSTSGCTEGYFGHS</sequence>
<gene>
    <name evidence="1" type="ORF">PHJA_002962900</name>
</gene>
<keyword evidence="2" id="KW-1185">Reference proteome</keyword>
<accession>A0A830DES2</accession>
<dbReference type="Proteomes" id="UP000653305">
    <property type="component" value="Unassembled WGS sequence"/>
</dbReference>
<dbReference type="InterPro" id="IPR036047">
    <property type="entry name" value="F-box-like_dom_sf"/>
</dbReference>
<dbReference type="OrthoDB" id="1881056at2759"/>
<comment type="caution">
    <text evidence="1">The sequence shown here is derived from an EMBL/GenBank/DDBJ whole genome shotgun (WGS) entry which is preliminary data.</text>
</comment>
<evidence type="ECO:0000313" key="2">
    <source>
        <dbReference type="Proteomes" id="UP000653305"/>
    </source>
</evidence>
<dbReference type="PANTHER" id="PTHR31348:SF3">
    <property type="entry name" value="EID1-LIKE F-BOX PROTEIN 3"/>
    <property type="match status" value="1"/>
</dbReference>
<dbReference type="EMBL" id="BMAC01003548">
    <property type="protein sequence ID" value="GFQ08189.1"/>
    <property type="molecule type" value="Genomic_DNA"/>
</dbReference>
<dbReference type="AlphaFoldDB" id="A0A830DES2"/>